<dbReference type="InterPro" id="IPR017441">
    <property type="entry name" value="Protein_kinase_ATP_BS"/>
</dbReference>
<dbReference type="PROSITE" id="PS51698">
    <property type="entry name" value="U_BOX"/>
    <property type="match status" value="1"/>
</dbReference>
<gene>
    <name evidence="16" type="primary">LOC107789690</name>
</gene>
<dbReference type="GO" id="GO:0005524">
    <property type="term" value="F:ATP binding"/>
    <property type="evidence" value="ECO:0007669"/>
    <property type="project" value="UniProtKB-UniRule"/>
</dbReference>
<reference evidence="15" key="1">
    <citation type="journal article" date="2014" name="Nat. Commun.">
        <title>The tobacco genome sequence and its comparison with those of tomato and potato.</title>
        <authorList>
            <person name="Sierro N."/>
            <person name="Battey J.N."/>
            <person name="Ouadi S."/>
            <person name="Bakaher N."/>
            <person name="Bovet L."/>
            <person name="Willig A."/>
            <person name="Goepfert S."/>
            <person name="Peitsch M.C."/>
            <person name="Ivanov N.V."/>
        </authorList>
    </citation>
    <scope>NUCLEOTIDE SEQUENCE [LARGE SCALE GENOMIC DNA]</scope>
</reference>
<dbReference type="PROSITE" id="PS00107">
    <property type="entry name" value="PROTEIN_KINASE_ATP"/>
    <property type="match status" value="1"/>
</dbReference>
<reference evidence="16" key="2">
    <citation type="submission" date="2025-08" db="UniProtKB">
        <authorList>
            <consortium name="RefSeq"/>
        </authorList>
    </citation>
    <scope>IDENTIFICATION</scope>
    <source>
        <tissue evidence="16">Leaf</tissue>
    </source>
</reference>
<evidence type="ECO:0000256" key="9">
    <source>
        <dbReference type="ARBA" id="ARBA00022786"/>
    </source>
</evidence>
<dbReference type="AlphaFoldDB" id="A0A1S3ZR77"/>
<dbReference type="PROSITE" id="PS00108">
    <property type="entry name" value="PROTEIN_KINASE_ST"/>
    <property type="match status" value="1"/>
</dbReference>
<keyword evidence="8" id="KW-0418">Kinase</keyword>
<dbReference type="GO" id="GO:0061630">
    <property type="term" value="F:ubiquitin protein ligase activity"/>
    <property type="evidence" value="ECO:0007669"/>
    <property type="project" value="UniProtKB-EC"/>
</dbReference>
<keyword evidence="15" id="KW-1185">Reference proteome</keyword>
<dbReference type="SMART" id="SM00220">
    <property type="entry name" value="S_TKc"/>
    <property type="match status" value="1"/>
</dbReference>
<dbReference type="PANTHER" id="PTHR45647:SF59">
    <property type="entry name" value="U-BOX DOMAIN-CONTAINING PROTEIN 34-LIKE ISOFORM X1"/>
    <property type="match status" value="1"/>
</dbReference>
<dbReference type="EC" id="2.3.2.27" evidence="4"/>
<dbReference type="RefSeq" id="XP_016467030.1">
    <property type="nucleotide sequence ID" value="XM_016611544.2"/>
</dbReference>
<dbReference type="GO" id="GO:0016567">
    <property type="term" value="P:protein ubiquitination"/>
    <property type="evidence" value="ECO:0007669"/>
    <property type="project" value="UniProtKB-UniPathway"/>
</dbReference>
<feature type="coiled-coil region" evidence="12">
    <location>
        <begin position="358"/>
        <end position="418"/>
    </location>
</feature>
<evidence type="ECO:0000256" key="4">
    <source>
        <dbReference type="ARBA" id="ARBA00012483"/>
    </source>
</evidence>
<feature type="binding site" evidence="11">
    <location>
        <position position="470"/>
    </location>
    <ligand>
        <name>ATP</name>
        <dbReference type="ChEBI" id="CHEBI:30616"/>
    </ligand>
</feature>
<evidence type="ECO:0000256" key="5">
    <source>
        <dbReference type="ARBA" id="ARBA00022527"/>
    </source>
</evidence>
<keyword evidence="6" id="KW-0808">Transferase</keyword>
<evidence type="ECO:0000256" key="3">
    <source>
        <dbReference type="ARBA" id="ARBA00004906"/>
    </source>
</evidence>
<evidence type="ECO:0000256" key="10">
    <source>
        <dbReference type="ARBA" id="ARBA00022840"/>
    </source>
</evidence>
<evidence type="ECO:0000256" key="11">
    <source>
        <dbReference type="PROSITE-ProRule" id="PRU10141"/>
    </source>
</evidence>
<evidence type="ECO:0000313" key="15">
    <source>
        <dbReference type="Proteomes" id="UP000790787"/>
    </source>
</evidence>
<keyword evidence="12" id="KW-0175">Coiled coil</keyword>
<evidence type="ECO:0000256" key="12">
    <source>
        <dbReference type="SAM" id="Coils"/>
    </source>
</evidence>
<dbReference type="SUPFAM" id="SSF56112">
    <property type="entry name" value="Protein kinase-like (PK-like)"/>
    <property type="match status" value="1"/>
</dbReference>
<feature type="domain" description="Protein kinase" evidence="13">
    <location>
        <begin position="443"/>
        <end position="705"/>
    </location>
</feature>
<dbReference type="OrthoDB" id="10064100at2759"/>
<evidence type="ECO:0000313" key="16">
    <source>
        <dbReference type="RefSeq" id="XP_016467030.1"/>
    </source>
</evidence>
<accession>A0A1S3ZR77</accession>
<evidence type="ECO:0000256" key="2">
    <source>
        <dbReference type="ARBA" id="ARBA00003861"/>
    </source>
</evidence>
<dbReference type="SUPFAM" id="SSF52402">
    <property type="entry name" value="Adenine nucleotide alpha hydrolases-like"/>
    <property type="match status" value="1"/>
</dbReference>
<feature type="domain" description="U-box" evidence="14">
    <location>
        <begin position="724"/>
        <end position="797"/>
    </location>
</feature>
<evidence type="ECO:0000256" key="6">
    <source>
        <dbReference type="ARBA" id="ARBA00022679"/>
    </source>
</evidence>
<evidence type="ECO:0000256" key="7">
    <source>
        <dbReference type="ARBA" id="ARBA00022741"/>
    </source>
</evidence>
<comment type="function">
    <text evidence="2">Functions as an E3 ubiquitin ligase.</text>
</comment>
<dbReference type="SMR" id="A0A1S3ZR77"/>
<organism evidence="15 16">
    <name type="scientific">Nicotiana tabacum</name>
    <name type="common">Common tobacco</name>
    <dbReference type="NCBI Taxonomy" id="4097"/>
    <lineage>
        <taxon>Eukaryota</taxon>
        <taxon>Viridiplantae</taxon>
        <taxon>Streptophyta</taxon>
        <taxon>Embryophyta</taxon>
        <taxon>Tracheophyta</taxon>
        <taxon>Spermatophyta</taxon>
        <taxon>Magnoliopsida</taxon>
        <taxon>eudicotyledons</taxon>
        <taxon>Gunneridae</taxon>
        <taxon>Pentapetalae</taxon>
        <taxon>asterids</taxon>
        <taxon>lamiids</taxon>
        <taxon>Solanales</taxon>
        <taxon>Solanaceae</taxon>
        <taxon>Nicotianoideae</taxon>
        <taxon>Nicotianeae</taxon>
        <taxon>Nicotiana</taxon>
    </lineage>
</organism>
<evidence type="ECO:0000256" key="8">
    <source>
        <dbReference type="ARBA" id="ARBA00022777"/>
    </source>
</evidence>
<dbReference type="Pfam" id="PF04564">
    <property type="entry name" value="U-box"/>
    <property type="match status" value="1"/>
</dbReference>
<dbReference type="Gene3D" id="3.30.40.10">
    <property type="entry name" value="Zinc/RING finger domain, C3HC4 (zinc finger)"/>
    <property type="match status" value="1"/>
</dbReference>
<dbReference type="PROSITE" id="PS50011">
    <property type="entry name" value="PROTEIN_KINASE_DOM"/>
    <property type="match status" value="1"/>
</dbReference>
<dbReference type="Pfam" id="PF07714">
    <property type="entry name" value="PK_Tyr_Ser-Thr"/>
    <property type="match status" value="1"/>
</dbReference>
<dbReference type="InterPro" id="IPR001245">
    <property type="entry name" value="Ser-Thr/Tyr_kinase_cat_dom"/>
</dbReference>
<evidence type="ECO:0000259" key="13">
    <source>
        <dbReference type="PROSITE" id="PS50011"/>
    </source>
</evidence>
<dbReference type="KEGG" id="nta:107789690"/>
<dbReference type="PANTHER" id="PTHR45647">
    <property type="entry name" value="OS02G0152300 PROTEIN"/>
    <property type="match status" value="1"/>
</dbReference>
<dbReference type="CDD" id="cd01989">
    <property type="entry name" value="USP_STK_Ubox_N"/>
    <property type="match status" value="1"/>
</dbReference>
<proteinExistence type="predicted"/>
<sequence>MSTFKKLQIDPQITRQMYNILHNIFFSLLVDHVVAYSFSVSKMKVNVDGDTGGSPSSTTETVTVAVAVKSAEGKSSQRAVKWAVEKLLAKAHRFVLIHVMPTITTIPTPSGESTLVNELEANVVKLYMEDKRAQCEEIFIPFKILCKRKNVETLVLEGNNPATVLLKYVNDSGIKSLVLGSYSPNYFSRKLKGSSVPSIILKHAPECCDVYVVSSNKLMTNSLNPLLATEGDLPTINKQKSSASSASIDGVSHSRSSSLASSHLNFPAFVDGNSSNYVTPQHRPNRNLENVTTGLEAVKGCHSSTYSEQLDIQEEVERVRLELQTTLAMYNQTCEDLIHTRNKVQLFSSQYLEESGKVNAAKKREENLRKIAAEEKEKHIEAEKEVETARKLLSEETYERQIAELKALQQSLEKKKTVDALLSSDDRYRRLTREEIAVATDNFSESKIIGEGAYGKVYKGDLDHTPVAIKVLCSDASEKKEEFLREVEVLSQLHHPHIVLLLGACPENGCLVYEYMENGSLEDCILERNSKLFPWFFRFRILFEVACALAFLHNSKPEPIVHRDLKPGNILLDKNFVSKIGDVGLAKIISDIVPESVTEYRNSVLAGTLGYMDPEYQRTGTLRPKSDLYAFGIITLQLLAACRPNGLIMMFEDAINSNSLVDILDKSVPDWPLIEAEELARMALKCCNLRCRDRPDLETEVLPLLKRLSEFADMLTKVEKNLIQAPSPYLCPIVQEVMEDPQIAADGFTYEHRAIKLWLTRHSVSPVTKQLLQHQLVTPNRTLRLAIQEWRSQVTSFRTRP</sequence>
<keyword evidence="5" id="KW-0723">Serine/threonine-protein kinase</keyword>
<dbReference type="CDD" id="cd16655">
    <property type="entry name" value="RING-Ubox_WDSUB1-like"/>
    <property type="match status" value="1"/>
</dbReference>
<dbReference type="UniPathway" id="UPA00143"/>
<dbReference type="InterPro" id="IPR013083">
    <property type="entry name" value="Znf_RING/FYVE/PHD"/>
</dbReference>
<keyword evidence="10 11" id="KW-0067">ATP-binding</keyword>
<dbReference type="InterPro" id="IPR006016">
    <property type="entry name" value="UspA"/>
</dbReference>
<dbReference type="Pfam" id="PF00582">
    <property type="entry name" value="Usp"/>
    <property type="match status" value="1"/>
</dbReference>
<dbReference type="Gene3D" id="3.30.200.20">
    <property type="entry name" value="Phosphorylase Kinase, domain 1"/>
    <property type="match status" value="1"/>
</dbReference>
<comment type="catalytic activity">
    <reaction evidence="1">
        <text>S-ubiquitinyl-[E2 ubiquitin-conjugating enzyme]-L-cysteine + [acceptor protein]-L-lysine = [E2 ubiquitin-conjugating enzyme]-L-cysteine + N(6)-ubiquitinyl-[acceptor protein]-L-lysine.</text>
        <dbReference type="EC" id="2.3.2.27"/>
    </reaction>
</comment>
<comment type="pathway">
    <text evidence="3">Protein modification; protein ubiquitination.</text>
</comment>
<dbReference type="PaxDb" id="4097-A0A1S3ZR77"/>
<dbReference type="Gene3D" id="3.40.50.620">
    <property type="entry name" value="HUPs"/>
    <property type="match status" value="1"/>
</dbReference>
<dbReference type="Gene3D" id="1.10.510.10">
    <property type="entry name" value="Transferase(Phosphotransferase) domain 1"/>
    <property type="match status" value="1"/>
</dbReference>
<dbReference type="Proteomes" id="UP000790787">
    <property type="component" value="Chromosome 21"/>
</dbReference>
<evidence type="ECO:0000259" key="14">
    <source>
        <dbReference type="PROSITE" id="PS51698"/>
    </source>
</evidence>
<dbReference type="GeneID" id="107789690"/>
<dbReference type="RefSeq" id="XP_016467030.1">
    <property type="nucleotide sequence ID" value="XM_016611544.1"/>
</dbReference>
<name>A0A1S3ZR77_TOBAC</name>
<dbReference type="InterPro" id="IPR014729">
    <property type="entry name" value="Rossmann-like_a/b/a_fold"/>
</dbReference>
<dbReference type="SUPFAM" id="SSF57850">
    <property type="entry name" value="RING/U-box"/>
    <property type="match status" value="1"/>
</dbReference>
<dbReference type="InterPro" id="IPR011009">
    <property type="entry name" value="Kinase-like_dom_sf"/>
</dbReference>
<dbReference type="InterPro" id="IPR051348">
    <property type="entry name" value="U-box_ubiquitin_ligases"/>
</dbReference>
<dbReference type="SMART" id="SM00504">
    <property type="entry name" value="Ubox"/>
    <property type="match status" value="1"/>
</dbReference>
<protein>
    <recommendedName>
        <fullName evidence="4">RING-type E3 ubiquitin transferase</fullName>
        <ecNumber evidence="4">2.3.2.27</ecNumber>
    </recommendedName>
</protein>
<dbReference type="InterPro" id="IPR003613">
    <property type="entry name" value="Ubox_domain"/>
</dbReference>
<dbReference type="GO" id="GO:0004674">
    <property type="term" value="F:protein serine/threonine kinase activity"/>
    <property type="evidence" value="ECO:0007669"/>
    <property type="project" value="UniProtKB-KW"/>
</dbReference>
<dbReference type="InterPro" id="IPR008271">
    <property type="entry name" value="Ser/Thr_kinase_AS"/>
</dbReference>
<dbReference type="InterPro" id="IPR000719">
    <property type="entry name" value="Prot_kinase_dom"/>
</dbReference>
<keyword evidence="9" id="KW-0833">Ubl conjugation pathway</keyword>
<keyword evidence="7 11" id="KW-0547">Nucleotide-binding</keyword>
<evidence type="ECO:0000256" key="1">
    <source>
        <dbReference type="ARBA" id="ARBA00000900"/>
    </source>
</evidence>